<dbReference type="PANTHER" id="PTHR34824">
    <property type="entry name" value="HEAT-INDUCIBLE TRANSCRIPTION REPRESSOR HRCA"/>
    <property type="match status" value="1"/>
</dbReference>
<dbReference type="Pfam" id="PF01628">
    <property type="entry name" value="HrcA"/>
    <property type="match status" value="1"/>
</dbReference>
<evidence type="ECO:0000259" key="6">
    <source>
        <dbReference type="Pfam" id="PF03444"/>
    </source>
</evidence>
<proteinExistence type="predicted"/>
<dbReference type="GO" id="GO:0003677">
    <property type="term" value="F:DNA binding"/>
    <property type="evidence" value="ECO:0007669"/>
    <property type="project" value="InterPro"/>
</dbReference>
<dbReference type="SUPFAM" id="SSF46785">
    <property type="entry name" value="Winged helix' DNA-binding domain"/>
    <property type="match status" value="1"/>
</dbReference>
<dbReference type="InterPro" id="IPR036388">
    <property type="entry name" value="WH-like_DNA-bd_sf"/>
</dbReference>
<feature type="domain" description="Heat-inducible transcription repressor HrcA C-terminal" evidence="5">
    <location>
        <begin position="114"/>
        <end position="197"/>
    </location>
</feature>
<dbReference type="InterPro" id="IPR021153">
    <property type="entry name" value="HrcA_C"/>
</dbReference>
<feature type="domain" description="Winged helix-turn-helix transcription repressor HrcA DNA-binding" evidence="6">
    <location>
        <begin position="15"/>
        <end position="81"/>
    </location>
</feature>
<keyword evidence="4" id="KW-0804">Transcription</keyword>
<feature type="non-terminal residue" evidence="7">
    <location>
        <position position="197"/>
    </location>
</feature>
<sequence>MKKYNTDSSPSLRAKLILSAIVDKYVQDGIPVGSKSLSLTDSIDLSPATIRHVMSDLEELGFIVSPHTSSGRIPTPKGYRFFIDSLLKLKPVEQNEIRNIKARVQTTKNNGRELAKNVSNTLSAITKLAGIVTIPKQSVTRLKEIDFIPLSDKKILAIIVTNEAEVENRILEMNRIYSREELNRAANYLNTNFKGRS</sequence>
<gene>
    <name evidence="7" type="ORF">METZ01_LOCUS56939</name>
</gene>
<evidence type="ECO:0000256" key="4">
    <source>
        <dbReference type="ARBA" id="ARBA00023163"/>
    </source>
</evidence>
<name>A0A381SJ52_9ZZZZ</name>
<evidence type="ECO:0000256" key="3">
    <source>
        <dbReference type="ARBA" id="ARBA00023016"/>
    </source>
</evidence>
<dbReference type="AlphaFoldDB" id="A0A381SJ52"/>
<dbReference type="InterPro" id="IPR036390">
    <property type="entry name" value="WH_DNA-bd_sf"/>
</dbReference>
<evidence type="ECO:0008006" key="8">
    <source>
        <dbReference type="Google" id="ProtNLM"/>
    </source>
</evidence>
<dbReference type="InterPro" id="IPR005104">
    <property type="entry name" value="WHTH_HrcA_DNA-bd"/>
</dbReference>
<protein>
    <recommendedName>
        <fullName evidence="8">Heat-inducible transcription repressor HrcA C-terminal domain-containing protein</fullName>
    </recommendedName>
</protein>
<evidence type="ECO:0000313" key="7">
    <source>
        <dbReference type="EMBL" id="SVA04085.1"/>
    </source>
</evidence>
<dbReference type="Pfam" id="PF03444">
    <property type="entry name" value="WHD_HrcA"/>
    <property type="match status" value="1"/>
</dbReference>
<dbReference type="SUPFAM" id="SSF55781">
    <property type="entry name" value="GAF domain-like"/>
    <property type="match status" value="1"/>
</dbReference>
<dbReference type="InterPro" id="IPR002571">
    <property type="entry name" value="HrcA"/>
</dbReference>
<dbReference type="PANTHER" id="PTHR34824:SF1">
    <property type="entry name" value="HEAT-INDUCIBLE TRANSCRIPTION REPRESSOR HRCA"/>
    <property type="match status" value="1"/>
</dbReference>
<keyword evidence="1" id="KW-0678">Repressor</keyword>
<reference evidence="7" key="1">
    <citation type="submission" date="2018-05" db="EMBL/GenBank/DDBJ databases">
        <authorList>
            <person name="Lanie J.A."/>
            <person name="Ng W.-L."/>
            <person name="Kazmierczak K.M."/>
            <person name="Andrzejewski T.M."/>
            <person name="Davidsen T.M."/>
            <person name="Wayne K.J."/>
            <person name="Tettelin H."/>
            <person name="Glass J.I."/>
            <person name="Rusch D."/>
            <person name="Podicherti R."/>
            <person name="Tsui H.-C.T."/>
            <person name="Winkler M.E."/>
        </authorList>
    </citation>
    <scope>NUCLEOTIDE SEQUENCE</scope>
</reference>
<dbReference type="GO" id="GO:0045892">
    <property type="term" value="P:negative regulation of DNA-templated transcription"/>
    <property type="evidence" value="ECO:0007669"/>
    <property type="project" value="TreeGrafter"/>
</dbReference>
<accession>A0A381SJ52</accession>
<evidence type="ECO:0000256" key="2">
    <source>
        <dbReference type="ARBA" id="ARBA00023015"/>
    </source>
</evidence>
<organism evidence="7">
    <name type="scientific">marine metagenome</name>
    <dbReference type="NCBI Taxonomy" id="408172"/>
    <lineage>
        <taxon>unclassified sequences</taxon>
        <taxon>metagenomes</taxon>
        <taxon>ecological metagenomes</taxon>
    </lineage>
</organism>
<keyword evidence="3" id="KW-0346">Stress response</keyword>
<evidence type="ECO:0000259" key="5">
    <source>
        <dbReference type="Pfam" id="PF01628"/>
    </source>
</evidence>
<evidence type="ECO:0000256" key="1">
    <source>
        <dbReference type="ARBA" id="ARBA00022491"/>
    </source>
</evidence>
<dbReference type="NCBIfam" id="TIGR00331">
    <property type="entry name" value="hrcA"/>
    <property type="match status" value="1"/>
</dbReference>
<dbReference type="Gene3D" id="1.10.10.10">
    <property type="entry name" value="Winged helix-like DNA-binding domain superfamily/Winged helix DNA-binding domain"/>
    <property type="match status" value="1"/>
</dbReference>
<keyword evidence="2" id="KW-0805">Transcription regulation</keyword>
<dbReference type="EMBL" id="UINC01003185">
    <property type="protein sequence ID" value="SVA04085.1"/>
    <property type="molecule type" value="Genomic_DNA"/>
</dbReference>